<dbReference type="Pfam" id="PF00128">
    <property type="entry name" value="Alpha-amylase"/>
    <property type="match status" value="2"/>
</dbReference>
<evidence type="ECO:0000256" key="10">
    <source>
        <dbReference type="ARBA" id="ARBA00022837"/>
    </source>
</evidence>
<dbReference type="PANTHER" id="PTHR10357">
    <property type="entry name" value="ALPHA-AMYLASE FAMILY MEMBER"/>
    <property type="match status" value="1"/>
</dbReference>
<evidence type="ECO:0000259" key="16">
    <source>
        <dbReference type="SMART" id="SM00642"/>
    </source>
</evidence>
<dbReference type="SUPFAM" id="SSF51011">
    <property type="entry name" value="Glycosyl hydrolase domain"/>
    <property type="match status" value="1"/>
</dbReference>
<keyword evidence="9" id="KW-0547">Nucleotide-binding</keyword>
<dbReference type="Pfam" id="PF18085">
    <property type="entry name" value="Mak_N_cap"/>
    <property type="match status" value="1"/>
</dbReference>
<dbReference type="RefSeq" id="WP_273230691.1">
    <property type="nucleotide sequence ID" value="NZ_QFOH01000008.1"/>
</dbReference>
<comment type="catalytic activity">
    <reaction evidence="1">
        <text>D-maltose = alpha,alpha-trehalose</text>
        <dbReference type="Rhea" id="RHEA:15145"/>
        <dbReference type="ChEBI" id="CHEBI:16551"/>
        <dbReference type="ChEBI" id="CHEBI:17306"/>
        <dbReference type="EC" id="5.4.99.16"/>
    </reaction>
</comment>
<comment type="similarity">
    <text evidence="3">Belongs to the aminoglycoside phosphotransferase family.</text>
</comment>
<gene>
    <name evidence="17" type="primary">treS</name>
    <name evidence="17" type="ORF">DI599_07740</name>
</gene>
<evidence type="ECO:0000313" key="18">
    <source>
        <dbReference type="Proteomes" id="UP000249198"/>
    </source>
</evidence>
<evidence type="ECO:0000256" key="12">
    <source>
        <dbReference type="ARBA" id="ARBA00023235"/>
    </source>
</evidence>
<comment type="catalytic activity">
    <reaction evidence="15">
        <text>D-maltose + ATP = alpha-maltose 1-phosphate + ADP + H(+)</text>
        <dbReference type="Rhea" id="RHEA:31915"/>
        <dbReference type="ChEBI" id="CHEBI:15378"/>
        <dbReference type="ChEBI" id="CHEBI:17306"/>
        <dbReference type="ChEBI" id="CHEBI:30616"/>
        <dbReference type="ChEBI" id="CHEBI:63576"/>
        <dbReference type="ChEBI" id="CHEBI:456216"/>
        <dbReference type="EC" id="2.7.1.175"/>
    </reaction>
</comment>
<keyword evidence="12" id="KW-0413">Isomerase</keyword>
<dbReference type="GO" id="GO:0047471">
    <property type="term" value="F:maltose alpha-D-glucosyltransferase activity"/>
    <property type="evidence" value="ECO:0007669"/>
    <property type="project" value="UniProtKB-EC"/>
</dbReference>
<dbReference type="SUPFAM" id="SSF56112">
    <property type="entry name" value="Protein kinase-like (PK-like)"/>
    <property type="match status" value="1"/>
</dbReference>
<evidence type="ECO:0000256" key="7">
    <source>
        <dbReference type="ARBA" id="ARBA00022679"/>
    </source>
</evidence>
<evidence type="ECO:0000256" key="9">
    <source>
        <dbReference type="ARBA" id="ARBA00022741"/>
    </source>
</evidence>
<dbReference type="Gene3D" id="3.20.20.80">
    <property type="entry name" value="Glycosidases"/>
    <property type="match status" value="1"/>
</dbReference>
<protein>
    <recommendedName>
        <fullName evidence="6">Maltokinase</fullName>
        <ecNumber evidence="4">2.7.1.175</ecNumber>
        <ecNumber evidence="5">5.4.99.16</ecNumber>
    </recommendedName>
    <alternativeName>
        <fullName evidence="14">Maltose alpha-D-glucosyltransferase</fullName>
    </alternativeName>
    <alternativeName>
        <fullName evidence="13">Maltose-1-phosphate synthase</fullName>
    </alternativeName>
</protein>
<accession>A0A2W5D2U0</accession>
<evidence type="ECO:0000256" key="5">
    <source>
        <dbReference type="ARBA" id="ARBA00012619"/>
    </source>
</evidence>
<dbReference type="CDD" id="cd11334">
    <property type="entry name" value="AmyAc_TreS"/>
    <property type="match status" value="1"/>
</dbReference>
<dbReference type="GO" id="GO:0016740">
    <property type="term" value="F:transferase activity"/>
    <property type="evidence" value="ECO:0007669"/>
    <property type="project" value="UniProtKB-KW"/>
</dbReference>
<organism evidence="17 18">
    <name type="scientific">Pseudomonas kuykendallii</name>
    <dbReference type="NCBI Taxonomy" id="1007099"/>
    <lineage>
        <taxon>Bacteria</taxon>
        <taxon>Pseudomonadati</taxon>
        <taxon>Pseudomonadota</taxon>
        <taxon>Gammaproteobacteria</taxon>
        <taxon>Pseudomonadales</taxon>
        <taxon>Pseudomonadaceae</taxon>
        <taxon>Pseudomonas</taxon>
    </lineage>
</organism>
<dbReference type="NCBIfam" id="TIGR02456">
    <property type="entry name" value="treS_nterm"/>
    <property type="match status" value="1"/>
</dbReference>
<dbReference type="InterPro" id="IPR032091">
    <property type="entry name" value="Malt_amylase-like_C"/>
</dbReference>
<comment type="caution">
    <text evidence="17">The sequence shown here is derived from an EMBL/GenBank/DDBJ whole genome shotgun (WGS) entry which is preliminary data.</text>
</comment>
<keyword evidence="7 17" id="KW-0808">Transferase</keyword>
<dbReference type="SMART" id="SM00642">
    <property type="entry name" value="Aamy"/>
    <property type="match status" value="1"/>
</dbReference>
<evidence type="ECO:0000256" key="2">
    <source>
        <dbReference type="ARBA" id="ARBA00005496"/>
    </source>
</evidence>
<dbReference type="Gene3D" id="2.60.40.1180">
    <property type="entry name" value="Golgi alpha-mannosidase II"/>
    <property type="match status" value="1"/>
</dbReference>
<dbReference type="InterPro" id="IPR012810">
    <property type="entry name" value="TreS/a-amylase_N"/>
</dbReference>
<evidence type="ECO:0000313" key="17">
    <source>
        <dbReference type="EMBL" id="PZP24698.1"/>
    </source>
</evidence>
<evidence type="ECO:0000256" key="13">
    <source>
        <dbReference type="ARBA" id="ARBA00031251"/>
    </source>
</evidence>
<dbReference type="AlphaFoldDB" id="A0A2W5D2U0"/>
<evidence type="ECO:0000256" key="11">
    <source>
        <dbReference type="ARBA" id="ARBA00022840"/>
    </source>
</evidence>
<dbReference type="Pfam" id="PF16657">
    <property type="entry name" value="Malt_amylase_C"/>
    <property type="match status" value="1"/>
</dbReference>
<proteinExistence type="inferred from homology"/>
<dbReference type="SUPFAM" id="SSF51445">
    <property type="entry name" value="(Trans)glycosidases"/>
    <property type="match status" value="1"/>
</dbReference>
<dbReference type="InterPro" id="IPR045857">
    <property type="entry name" value="O16G_dom_2"/>
</dbReference>
<dbReference type="InterPro" id="IPR013780">
    <property type="entry name" value="Glyco_hydro_b"/>
</dbReference>
<sequence>MAKPKKSPRSRKPAAFIDDPLWYKDAVIYQVHVKSFYDSNNDGIGDFPGLIEKLDYIAELGVNTIWLLPFYPSPRRDDGYDIAEYRGIHPDYGTMADARRFIAEAHARGLRVITELVINHTSDQHPWFQRARKAKKGSKARDFYVWSDTDQKYDGTRIIFLDTEKSNWTWDPVAQQYFWHRFYSHQPDLNFDNPQVMKAVISIMRYWLDMGIDGLRLDAIPYLIERDGTNNENLPETHAVLKQIRAEIDANYPDRMLLAEANQWPEDTQLYFGDGDECHMAFHFPLMPRMYMAIAQEDRFPITDILRQTPEIPANCQWSIFLRNHDELTLEMVTDRERDYLWNYYAADRRARINLGIRRRLAPLLERDRRRIELLNSLLLSMPGTPTLYYGDEIGMGDNIHLGDRDGVRTPMQWSVDRNGGFSRADPASLVLPSIMDSLYGYQAINVEAQSRDPHSLLNWTRRMLAVRKQQKAFGRGTLKMLAPSNRRILAYLREFDGPNGEHETILCVANVSRAAQAVELDLSALEGRVPVEMLGGSAFPPIGQLPYLLTLPPYGFYWFLLASEATMPSWHQVPVETMPDFPTLVLKRRVEELLEEPSRGVLEGTSLPAYLPKRRWFAGKDSVIKNVRIAYATRLNDGPRPMLLSEIEVETDATTSRFQLPLGFLPEEEFGAALPQQLALARVRRGRQVGLLTDAFTLEHFVRSVLQALRNAQQVSSEAGEIRFVPTAQLAAIEEPAESGVRYLSAEQSNSSVVIGDSMVLKLLRRVSAGVHPELEMGLYLTAGEFPNIAAVLGEVQRIDANGEGHVLMILQRYMANQGDAWEWTQNSLERAIRDEIAGGLSGHENQYSTLAELQDFSRLLGQRLGEMHKVLAAPTDNADFKAEPTSKKDGAALAKSIRQQLEHAFSLLEGRSAVDAETGEAIAALLKQRKRLLGAVDTLAKRAVGGLRIRVHGDLHLGQVLVVKGDAYFIDFEGEPARSLAERRAKHSPYKDVSGILRSFDYAAAMAIRSTHTADVSAEADAARRKIAETYRQTAGLVFLEAYRAAAADLPHAWSEEGGDEAALVLFSLEKAAYEIAYEAENRPAWLSVPVQGLLDLAQQLSDGDTNS</sequence>
<dbReference type="InterPro" id="IPR006047">
    <property type="entry name" value="GH13_cat_dom"/>
</dbReference>
<dbReference type="EC" id="2.7.1.175" evidence="4"/>
<evidence type="ECO:0000256" key="6">
    <source>
        <dbReference type="ARBA" id="ARBA00013882"/>
    </source>
</evidence>
<dbReference type="EMBL" id="QFOH01000008">
    <property type="protein sequence ID" value="PZP24698.1"/>
    <property type="molecule type" value="Genomic_DNA"/>
</dbReference>
<dbReference type="Proteomes" id="UP000249198">
    <property type="component" value="Unassembled WGS sequence"/>
</dbReference>
<evidence type="ECO:0000256" key="15">
    <source>
        <dbReference type="ARBA" id="ARBA00049067"/>
    </source>
</evidence>
<dbReference type="PANTHER" id="PTHR10357:SF219">
    <property type="entry name" value="MALTOSE ALPHA-D-GLUCOSYLTRANSFERASE"/>
    <property type="match status" value="1"/>
</dbReference>
<dbReference type="InterPro" id="IPR040999">
    <property type="entry name" value="Mak_N_cap"/>
</dbReference>
<dbReference type="GO" id="GO:0005975">
    <property type="term" value="P:carbohydrate metabolic process"/>
    <property type="evidence" value="ECO:0007669"/>
    <property type="project" value="InterPro"/>
</dbReference>
<dbReference type="GO" id="GO:0046872">
    <property type="term" value="F:metal ion binding"/>
    <property type="evidence" value="ECO:0007669"/>
    <property type="project" value="UniProtKB-KW"/>
</dbReference>
<dbReference type="InterPro" id="IPR011009">
    <property type="entry name" value="Kinase-like_dom_sf"/>
</dbReference>
<evidence type="ECO:0000256" key="3">
    <source>
        <dbReference type="ARBA" id="ARBA00006219"/>
    </source>
</evidence>
<dbReference type="InterPro" id="IPR012811">
    <property type="entry name" value="TreS_maltokin_C_dom"/>
</dbReference>
<name>A0A2W5D2U0_9PSED</name>
<reference evidence="17 18" key="1">
    <citation type="submission" date="2017-08" db="EMBL/GenBank/DDBJ databases">
        <title>Infants hospitalized years apart are colonized by the same room-sourced microbial strains.</title>
        <authorList>
            <person name="Brooks B."/>
            <person name="Olm M.R."/>
            <person name="Firek B.A."/>
            <person name="Baker R."/>
            <person name="Thomas B.C."/>
            <person name="Morowitz M.J."/>
            <person name="Banfield J.F."/>
        </authorList>
    </citation>
    <scope>NUCLEOTIDE SEQUENCE [LARGE SCALE GENOMIC DNA]</scope>
    <source>
        <strain evidence="17">S2_009_000_R2_77</strain>
    </source>
</reference>
<dbReference type="NCBIfam" id="TIGR02457">
    <property type="entry name" value="TreS_Cterm"/>
    <property type="match status" value="1"/>
</dbReference>
<dbReference type="FunFam" id="3.20.20.80:FF:000055">
    <property type="entry name" value="Trehalose synthase"/>
    <property type="match status" value="1"/>
</dbReference>
<keyword evidence="8" id="KW-0479">Metal-binding</keyword>
<comment type="similarity">
    <text evidence="2">Belongs to the glycosyl hydrolase 13 family. TreS subfamily.</text>
</comment>
<dbReference type="EC" id="5.4.99.16" evidence="5"/>
<dbReference type="InterPro" id="IPR017853">
    <property type="entry name" value="GH"/>
</dbReference>
<evidence type="ECO:0000256" key="4">
    <source>
        <dbReference type="ARBA" id="ARBA00011962"/>
    </source>
</evidence>
<evidence type="ECO:0000256" key="8">
    <source>
        <dbReference type="ARBA" id="ARBA00022723"/>
    </source>
</evidence>
<evidence type="ECO:0000256" key="1">
    <source>
        <dbReference type="ARBA" id="ARBA00001595"/>
    </source>
</evidence>
<dbReference type="Gene3D" id="3.90.400.10">
    <property type="entry name" value="Oligo-1,6-glucosidase, Domain 2"/>
    <property type="match status" value="1"/>
</dbReference>
<feature type="domain" description="Glycosyl hydrolase family 13 catalytic" evidence="16">
    <location>
        <begin position="30"/>
        <end position="424"/>
    </location>
</feature>
<dbReference type="GO" id="GO:0005524">
    <property type="term" value="F:ATP binding"/>
    <property type="evidence" value="ECO:0007669"/>
    <property type="project" value="UniProtKB-KW"/>
</dbReference>
<dbReference type="Gene3D" id="3.90.1200.10">
    <property type="match status" value="1"/>
</dbReference>
<keyword evidence="11" id="KW-0067">ATP-binding</keyword>
<keyword evidence="10" id="KW-0106">Calcium</keyword>
<evidence type="ECO:0000256" key="14">
    <source>
        <dbReference type="ARBA" id="ARBA00031378"/>
    </source>
</evidence>